<dbReference type="EMBL" id="CP014502">
    <property type="protein sequence ID" value="ANB13738.1"/>
    <property type="molecule type" value="Genomic_DNA"/>
</dbReference>
<dbReference type="AlphaFoldDB" id="A0A167E7J4"/>
<dbReference type="GeneID" id="30036840"/>
<evidence type="ECO:0000313" key="3">
    <source>
        <dbReference type="EMBL" id="ANB13738.1"/>
    </source>
</evidence>
<dbReference type="GO" id="GO:0008270">
    <property type="term" value="F:zinc ion binding"/>
    <property type="evidence" value="ECO:0007669"/>
    <property type="project" value="InterPro"/>
</dbReference>
<dbReference type="KEGG" id="slb:AWJ20_4682"/>
<feature type="compositionally biased region" description="Acidic residues" evidence="1">
    <location>
        <begin position="289"/>
        <end position="301"/>
    </location>
</feature>
<feature type="region of interest" description="Disordered" evidence="1">
    <location>
        <begin position="1"/>
        <end position="80"/>
    </location>
</feature>
<evidence type="ECO:0000259" key="2">
    <source>
        <dbReference type="Pfam" id="PF06221"/>
    </source>
</evidence>
<dbReference type="InterPro" id="IPR009349">
    <property type="entry name" value="TRIP4/RQT4_C2HC5_Znf"/>
</dbReference>
<dbReference type="OrthoDB" id="338816at2759"/>
<feature type="region of interest" description="Disordered" evidence="1">
    <location>
        <begin position="250"/>
        <end position="271"/>
    </location>
</feature>
<dbReference type="RefSeq" id="XP_018736215.1">
    <property type="nucleotide sequence ID" value="XM_018881770.1"/>
</dbReference>
<sequence length="381" mass="41598">MVSISEQMARPPAPAAQSTAQAGPAVRQNTFGQGPGPQFRFSQGVWAHEGSSTSGKKNRPPRAQQSSSGSGTGKGGSTKVKVDSLADIEAALKELEMGSTNHEVCGCMATRHPLLEIAPNCLNCGRIICTKEGLGPCCFCGSPLISNEELLEINRVLQLEKEQLTAGMSKKALRQAGIDPGKALSDMGLKPNKNEKSLEDAQRRLNTLLEFQESSAQRTKIIDQVSDFETPFQGVNKWASPIEQAQQLKRQQHQLRKMHEQQLQRSGRGKKVISIDLKGNKVYMTESAEPLESEGEEDELSEGVSTEAQTNSTSDKDKKKPLNSWNPNSYGKSFIKPVYRPVAGSGKRQPNSILKKIGIDEITGSHSRLNAEDDETRVLEM</sequence>
<feature type="compositionally biased region" description="Low complexity" evidence="1">
    <location>
        <begin position="15"/>
        <end position="25"/>
    </location>
</feature>
<evidence type="ECO:0000256" key="1">
    <source>
        <dbReference type="SAM" id="MobiDB-lite"/>
    </source>
</evidence>
<dbReference type="PANTHER" id="PTHR12963:SF4">
    <property type="entry name" value="ACTIVATING SIGNAL COINTEGRATOR 1"/>
    <property type="match status" value="1"/>
</dbReference>
<dbReference type="GO" id="GO:0180022">
    <property type="term" value="C:RQC-trigger complex"/>
    <property type="evidence" value="ECO:0007669"/>
    <property type="project" value="InterPro"/>
</dbReference>
<feature type="region of interest" description="Disordered" evidence="1">
    <location>
        <begin position="287"/>
        <end position="351"/>
    </location>
</feature>
<feature type="domain" description="TRIP4/RQT4 C2HC5-type zinc finger" evidence="2">
    <location>
        <begin position="103"/>
        <end position="153"/>
    </location>
</feature>
<accession>A0A167E7J4</accession>
<dbReference type="PANTHER" id="PTHR12963">
    <property type="entry name" value="THYROID RECEPTOR INTERACTING PROTEIN RELATED"/>
    <property type="match status" value="1"/>
</dbReference>
<proteinExistence type="predicted"/>
<keyword evidence="4" id="KW-1185">Reference proteome</keyword>
<dbReference type="GO" id="GO:0045893">
    <property type="term" value="P:positive regulation of DNA-templated transcription"/>
    <property type="evidence" value="ECO:0007669"/>
    <property type="project" value="TreeGrafter"/>
</dbReference>
<dbReference type="InterPro" id="IPR039128">
    <property type="entry name" value="TRIP4-like"/>
</dbReference>
<dbReference type="Pfam" id="PF06221">
    <property type="entry name" value="zf-C2HC5"/>
    <property type="match status" value="1"/>
</dbReference>
<gene>
    <name evidence="3" type="ORF">AWJ20_4682</name>
</gene>
<dbReference type="Proteomes" id="UP000189580">
    <property type="component" value="Chromosome d"/>
</dbReference>
<dbReference type="GO" id="GO:0072344">
    <property type="term" value="P:rescue of stalled ribosome"/>
    <property type="evidence" value="ECO:0007669"/>
    <property type="project" value="InterPro"/>
</dbReference>
<reference evidence="3 4" key="1">
    <citation type="submission" date="2016-02" db="EMBL/GenBank/DDBJ databases">
        <title>Complete genome sequence and transcriptome regulation of the pentose utilising yeast Sugiyamaella lignohabitans.</title>
        <authorList>
            <person name="Bellasio M."/>
            <person name="Peymann A."/>
            <person name="Valli M."/>
            <person name="Sipitzky M."/>
            <person name="Graf A."/>
            <person name="Sauer M."/>
            <person name="Marx H."/>
            <person name="Mattanovich D."/>
        </authorList>
    </citation>
    <scope>NUCLEOTIDE SEQUENCE [LARGE SCALE GENOMIC DNA]</scope>
    <source>
        <strain evidence="3 4">CBS 10342</strain>
    </source>
</reference>
<organism evidence="3 4">
    <name type="scientific">Sugiyamaella lignohabitans</name>
    <dbReference type="NCBI Taxonomy" id="796027"/>
    <lineage>
        <taxon>Eukaryota</taxon>
        <taxon>Fungi</taxon>
        <taxon>Dikarya</taxon>
        <taxon>Ascomycota</taxon>
        <taxon>Saccharomycotina</taxon>
        <taxon>Dipodascomycetes</taxon>
        <taxon>Dipodascales</taxon>
        <taxon>Trichomonascaceae</taxon>
        <taxon>Sugiyamaella</taxon>
    </lineage>
</organism>
<name>A0A167E7J4_9ASCO</name>
<dbReference type="GO" id="GO:0005634">
    <property type="term" value="C:nucleus"/>
    <property type="evidence" value="ECO:0007669"/>
    <property type="project" value="InterPro"/>
</dbReference>
<evidence type="ECO:0000313" key="4">
    <source>
        <dbReference type="Proteomes" id="UP000189580"/>
    </source>
</evidence>
<protein>
    <recommendedName>
        <fullName evidence="2">TRIP4/RQT4 C2HC5-type zinc finger domain-containing protein</fullName>
    </recommendedName>
</protein>